<dbReference type="GO" id="GO:0016668">
    <property type="term" value="F:oxidoreductase activity, acting on a sulfur group of donors, NAD(P) as acceptor"/>
    <property type="evidence" value="ECO:0007669"/>
    <property type="project" value="InterPro"/>
</dbReference>
<comment type="cofactor">
    <cofactor evidence="16">
        <name>FAD</name>
        <dbReference type="ChEBI" id="CHEBI:57692"/>
    </cofactor>
    <text evidence="16">Binds 1 FAD per subunit.</text>
</comment>
<feature type="binding site" evidence="16">
    <location>
        <position position="59"/>
    </location>
    <ligand>
        <name>FAD</name>
        <dbReference type="ChEBI" id="CHEBI:57692"/>
    </ligand>
</feature>
<keyword evidence="9" id="KW-0521">NADP</keyword>
<keyword evidence="8 16" id="KW-0274">FAD</keyword>
<dbReference type="Gene3D" id="3.30.390.30">
    <property type="match status" value="1"/>
</dbReference>
<dbReference type="GO" id="GO:0045340">
    <property type="term" value="F:mercury ion binding"/>
    <property type="evidence" value="ECO:0007669"/>
    <property type="project" value="InterPro"/>
</dbReference>
<dbReference type="Pfam" id="PF07992">
    <property type="entry name" value="Pyr_redox_2"/>
    <property type="match status" value="1"/>
</dbReference>
<comment type="similarity">
    <text evidence="1 18">Belongs to the class-I pyridine nucleotide-disulfide oxidoreductase family.</text>
</comment>
<proteinExistence type="inferred from homology"/>
<gene>
    <name evidence="21" type="primary">merA</name>
    <name evidence="21" type="ORF">SGRAN_4202</name>
</gene>
<dbReference type="NCBIfam" id="TIGR02053">
    <property type="entry name" value="MerA"/>
    <property type="match status" value="1"/>
</dbReference>
<evidence type="ECO:0000256" key="13">
    <source>
        <dbReference type="ARBA" id="ARBA00023284"/>
    </source>
</evidence>
<dbReference type="InterPro" id="IPR023753">
    <property type="entry name" value="FAD/NAD-binding_dom"/>
</dbReference>
<dbReference type="GO" id="GO:0003955">
    <property type="term" value="F:NAD(P)H dehydrogenase (quinone) activity"/>
    <property type="evidence" value="ECO:0007669"/>
    <property type="project" value="TreeGrafter"/>
</dbReference>
<dbReference type="GO" id="GO:0050660">
    <property type="term" value="F:flavin adenine dinucleotide binding"/>
    <property type="evidence" value="ECO:0007669"/>
    <property type="project" value="InterPro"/>
</dbReference>
<sequence>MNGCRNRPRRDGYDVAVVGAGSAGFSAAITAAELGAKVALIGHGAIGGTCVNVGCVPSKTLIRAAEAVHGGRAATRFPGLGGNIQLGDWAQLAASKDELVNTLRQEKYVDLLPAYEDASYIEGKARFADGALIVDDVPVQVGKVILAMGARASIPAIPGLDTVPFLTSTTALALDCLPRSLVIIGGGVIGVELGQMFGRLGVAVTICCRSRLLPEMDLEVSTALQTYLETEGVRVCTGIGYQRVANTVNGVELTCESRSCDGEDCSDTVVTVQTIRAEQVLIAAGRRPNSDGLGLAERGISLARSGGIIVDDYLETAAPGVYAAGDVTGRDQFVYMAAYGAKLAARNAVEGNQHRYDNSTMPAVVFTDPQIASVGLTETAAQAKGLDVKVSLLPLDAVPRALAARDTRGLIKLVADKASDRLLGGQIMAPEGADSIQTLVLAIRHGMTAAELGATIFPYLTTVEGLKLAAQTFDRDVAKLSCCAG</sequence>
<evidence type="ECO:0000313" key="21">
    <source>
        <dbReference type="EMBL" id="AMG76528.1"/>
    </source>
</evidence>
<feature type="binding site" evidence="16">
    <location>
        <begin position="185"/>
        <end position="192"/>
    </location>
    <ligand>
        <name>NAD(+)</name>
        <dbReference type="ChEBI" id="CHEBI:57540"/>
    </ligand>
</feature>
<dbReference type="EMBL" id="CP012199">
    <property type="protein sequence ID" value="AMG76528.1"/>
    <property type="molecule type" value="Genomic_DNA"/>
</dbReference>
<dbReference type="InterPro" id="IPR012999">
    <property type="entry name" value="Pyr_OxRdtase_I_AS"/>
</dbReference>
<dbReference type="Proteomes" id="UP000058599">
    <property type="component" value="Chromosome"/>
</dbReference>
<keyword evidence="11 18" id="KW-0560">Oxidoreductase</keyword>
<accession>A0AA86GP18</accession>
<evidence type="ECO:0000256" key="4">
    <source>
        <dbReference type="ARBA" id="ARBA00014791"/>
    </source>
</evidence>
<dbReference type="KEGG" id="sgi:SGRAN_4202"/>
<evidence type="ECO:0000256" key="9">
    <source>
        <dbReference type="ARBA" id="ARBA00022857"/>
    </source>
</evidence>
<dbReference type="Gene3D" id="3.50.50.60">
    <property type="entry name" value="FAD/NAD(P)-binding domain"/>
    <property type="match status" value="2"/>
</dbReference>
<dbReference type="GO" id="GO:0016152">
    <property type="term" value="F:mercury (II) reductase (NADP+) activity"/>
    <property type="evidence" value="ECO:0007669"/>
    <property type="project" value="UniProtKB-EC"/>
</dbReference>
<keyword evidence="22" id="KW-1185">Reference proteome</keyword>
<evidence type="ECO:0000256" key="2">
    <source>
        <dbReference type="ARBA" id="ARBA00011738"/>
    </source>
</evidence>
<dbReference type="PIRSF" id="PIRSF000350">
    <property type="entry name" value="Mercury_reductase_MerA"/>
    <property type="match status" value="1"/>
</dbReference>
<evidence type="ECO:0000256" key="3">
    <source>
        <dbReference type="ARBA" id="ARBA00012661"/>
    </source>
</evidence>
<comment type="subunit">
    <text evidence="2">Homodimer.</text>
</comment>
<evidence type="ECO:0000256" key="17">
    <source>
        <dbReference type="PIRSR" id="PIRSR000350-4"/>
    </source>
</evidence>
<reference evidence="21 22" key="1">
    <citation type="journal article" date="2016" name="BMC Genomics">
        <title>Genomic analysis of the nitrate-respiring Sphingopyxis granuli (formerly Sphingomonas macrogoltabida) strain TFA.</title>
        <authorList>
            <person name="Garcia-Romero I."/>
            <person name="Perez-Pulido A.J."/>
            <person name="Gonzalez-Flores Y.E."/>
            <person name="Reyes-Ramirez F."/>
            <person name="Santero E."/>
            <person name="Floriano B."/>
        </authorList>
    </citation>
    <scope>NUCLEOTIDE SEQUENCE [LARGE SCALE GENOMIC DNA]</scope>
    <source>
        <strain evidence="21 22">TFA</strain>
    </source>
</reference>
<evidence type="ECO:0000256" key="18">
    <source>
        <dbReference type="RuleBase" id="RU003691"/>
    </source>
</evidence>
<feature type="domain" description="FAD/NAD(P)-binding" evidence="20">
    <location>
        <begin position="13"/>
        <end position="337"/>
    </location>
</feature>
<dbReference type="PRINTS" id="PR00368">
    <property type="entry name" value="FADPNR"/>
</dbReference>
<comment type="catalytic activity">
    <reaction evidence="15">
        <text>Hg + NADP(+) + H(+) = Hg(2+) + NADPH</text>
        <dbReference type="Rhea" id="RHEA:23856"/>
        <dbReference type="ChEBI" id="CHEBI:15378"/>
        <dbReference type="ChEBI" id="CHEBI:16170"/>
        <dbReference type="ChEBI" id="CHEBI:16793"/>
        <dbReference type="ChEBI" id="CHEBI:57783"/>
        <dbReference type="ChEBI" id="CHEBI:58349"/>
        <dbReference type="EC" id="1.16.1.1"/>
    </reaction>
</comment>
<evidence type="ECO:0000256" key="8">
    <source>
        <dbReference type="ARBA" id="ARBA00022827"/>
    </source>
</evidence>
<name>A0AA86GP18_9SPHN</name>
<dbReference type="PANTHER" id="PTHR43014:SF4">
    <property type="entry name" value="PYRIDINE NUCLEOTIDE-DISULFIDE OXIDOREDUCTASE RCLA-RELATED"/>
    <property type="match status" value="1"/>
</dbReference>
<evidence type="ECO:0000259" key="19">
    <source>
        <dbReference type="Pfam" id="PF02852"/>
    </source>
</evidence>
<dbReference type="InterPro" id="IPR001100">
    <property type="entry name" value="Pyr_nuc-diS_OxRdtase"/>
</dbReference>
<dbReference type="EC" id="1.16.1.1" evidence="3"/>
<dbReference type="InterPro" id="IPR016156">
    <property type="entry name" value="FAD/NAD-linked_Rdtase_dimer_sf"/>
</dbReference>
<evidence type="ECO:0000313" key="22">
    <source>
        <dbReference type="Proteomes" id="UP000058599"/>
    </source>
</evidence>
<dbReference type="GO" id="GO:0050787">
    <property type="term" value="P:detoxification of mercury ion"/>
    <property type="evidence" value="ECO:0007669"/>
    <property type="project" value="InterPro"/>
</dbReference>
<dbReference type="InterPro" id="IPR036188">
    <property type="entry name" value="FAD/NAD-bd_sf"/>
</dbReference>
<keyword evidence="12" id="KW-1015">Disulfide bond</keyword>
<evidence type="ECO:0000256" key="5">
    <source>
        <dbReference type="ARBA" id="ARBA00022466"/>
    </source>
</evidence>
<keyword evidence="7" id="KW-0479">Metal-binding</keyword>
<dbReference type="GO" id="GO:0050661">
    <property type="term" value="F:NADP binding"/>
    <property type="evidence" value="ECO:0007669"/>
    <property type="project" value="InterPro"/>
</dbReference>
<dbReference type="Pfam" id="PF02852">
    <property type="entry name" value="Pyr_redox_dim"/>
    <property type="match status" value="1"/>
</dbReference>
<feature type="domain" description="Pyridine nucleotide-disulphide oxidoreductase dimerisation" evidence="19">
    <location>
        <begin position="361"/>
        <end position="469"/>
    </location>
</feature>
<dbReference type="PANTHER" id="PTHR43014">
    <property type="entry name" value="MERCURIC REDUCTASE"/>
    <property type="match status" value="1"/>
</dbReference>
<feature type="binding site" evidence="16">
    <location>
        <position position="285"/>
    </location>
    <ligand>
        <name>NAD(+)</name>
        <dbReference type="ChEBI" id="CHEBI:57540"/>
    </ligand>
</feature>
<evidence type="ECO:0000259" key="20">
    <source>
        <dbReference type="Pfam" id="PF07992"/>
    </source>
</evidence>
<organism evidence="21 22">
    <name type="scientific">Sphingopyxis granuli</name>
    <dbReference type="NCBI Taxonomy" id="267128"/>
    <lineage>
        <taxon>Bacteria</taxon>
        <taxon>Pseudomonadati</taxon>
        <taxon>Pseudomonadota</taxon>
        <taxon>Alphaproteobacteria</taxon>
        <taxon>Sphingomonadales</taxon>
        <taxon>Sphingomonadaceae</taxon>
        <taxon>Sphingopyxis</taxon>
    </lineage>
</organism>
<keyword evidence="5" id="KW-0475">Mercuric resistance</keyword>
<dbReference type="AlphaFoldDB" id="A0AA86GP18"/>
<dbReference type="RefSeq" id="WP_067186665.1">
    <property type="nucleotide sequence ID" value="NZ_CP012199.1"/>
</dbReference>
<feature type="disulfide bond" description="Redox-active" evidence="17">
    <location>
        <begin position="50"/>
        <end position="55"/>
    </location>
</feature>
<dbReference type="InterPro" id="IPR021179">
    <property type="entry name" value="Mercury_reductase_MerA"/>
</dbReference>
<dbReference type="SUPFAM" id="SSF51905">
    <property type="entry name" value="FAD/NAD(P)-binding domain"/>
    <property type="match status" value="1"/>
</dbReference>
<dbReference type="InterPro" id="IPR004099">
    <property type="entry name" value="Pyr_nucl-diS_OxRdtase_dimer"/>
</dbReference>
<evidence type="ECO:0000256" key="11">
    <source>
        <dbReference type="ARBA" id="ARBA00023002"/>
    </source>
</evidence>
<keyword evidence="13 18" id="KW-0676">Redox-active center</keyword>
<dbReference type="FunFam" id="3.30.390.30:FF:000001">
    <property type="entry name" value="Dihydrolipoyl dehydrogenase"/>
    <property type="match status" value="1"/>
</dbReference>
<keyword evidence="10" id="KW-0476">Mercury</keyword>
<evidence type="ECO:0000256" key="15">
    <source>
        <dbReference type="ARBA" id="ARBA00048984"/>
    </source>
</evidence>
<dbReference type="PRINTS" id="PR00411">
    <property type="entry name" value="PNDRDTASEI"/>
</dbReference>
<protein>
    <recommendedName>
        <fullName evidence="4">Mercuric reductase</fullName>
        <ecNumber evidence="3">1.16.1.1</ecNumber>
    </recommendedName>
    <alternativeName>
        <fullName evidence="14">Hg(II) reductase</fullName>
    </alternativeName>
</protein>
<dbReference type="PROSITE" id="PS00076">
    <property type="entry name" value="PYRIDINE_REDOX_1"/>
    <property type="match status" value="1"/>
</dbReference>
<dbReference type="SUPFAM" id="SSF55424">
    <property type="entry name" value="FAD/NAD-linked reductases, dimerisation (C-terminal) domain"/>
    <property type="match status" value="1"/>
</dbReference>
<feature type="binding site" evidence="16">
    <location>
        <position position="326"/>
    </location>
    <ligand>
        <name>FAD</name>
        <dbReference type="ChEBI" id="CHEBI:57692"/>
    </ligand>
</feature>
<evidence type="ECO:0000256" key="10">
    <source>
        <dbReference type="ARBA" id="ARBA00022914"/>
    </source>
</evidence>
<evidence type="ECO:0000256" key="7">
    <source>
        <dbReference type="ARBA" id="ARBA00022723"/>
    </source>
</evidence>
<keyword evidence="16" id="KW-0520">NAD</keyword>
<evidence type="ECO:0000256" key="14">
    <source>
        <dbReference type="ARBA" id="ARBA00031725"/>
    </source>
</evidence>
<evidence type="ECO:0000256" key="6">
    <source>
        <dbReference type="ARBA" id="ARBA00022630"/>
    </source>
</evidence>
<evidence type="ECO:0000256" key="1">
    <source>
        <dbReference type="ARBA" id="ARBA00007532"/>
    </source>
</evidence>
<evidence type="ECO:0000256" key="12">
    <source>
        <dbReference type="ARBA" id="ARBA00023157"/>
    </source>
</evidence>
<evidence type="ECO:0000256" key="16">
    <source>
        <dbReference type="PIRSR" id="PIRSR000350-3"/>
    </source>
</evidence>
<keyword evidence="16" id="KW-0547">Nucleotide-binding</keyword>
<keyword evidence="6 18" id="KW-0285">Flavoprotein</keyword>